<sequence>MSSAKRSLNQDHPMAISLADRAPDSLCRKAETVPFGHHAKSAICSKAVHKMLPTGQKRLVKLAIKICISKQMEFKFSIVLNDLDFYEQMKF</sequence>
<evidence type="ECO:0000313" key="2">
    <source>
        <dbReference type="Proteomes" id="UP000054783"/>
    </source>
</evidence>
<comment type="caution">
    <text evidence="1">The sequence shown here is derived from an EMBL/GenBank/DDBJ whole genome shotgun (WGS) entry which is preliminary data.</text>
</comment>
<keyword evidence="2" id="KW-1185">Reference proteome</keyword>
<protein>
    <submittedName>
        <fullName evidence="1">Uncharacterized protein</fullName>
    </submittedName>
</protein>
<dbReference type="EMBL" id="JYDQ01000044">
    <property type="protein sequence ID" value="KRY18672.1"/>
    <property type="molecule type" value="Genomic_DNA"/>
</dbReference>
<evidence type="ECO:0000313" key="1">
    <source>
        <dbReference type="EMBL" id="KRY18672.1"/>
    </source>
</evidence>
<name>A0A0V1A167_9BILA</name>
<gene>
    <name evidence="1" type="ORF">T12_14090</name>
</gene>
<reference evidence="1 2" key="1">
    <citation type="submission" date="2015-01" db="EMBL/GenBank/DDBJ databases">
        <title>Evolution of Trichinella species and genotypes.</title>
        <authorList>
            <person name="Korhonen P.K."/>
            <person name="Edoardo P."/>
            <person name="Giuseppe L.R."/>
            <person name="Gasser R.B."/>
        </authorList>
    </citation>
    <scope>NUCLEOTIDE SEQUENCE [LARGE SCALE GENOMIC DNA]</scope>
    <source>
        <strain evidence="1">ISS2496</strain>
    </source>
</reference>
<proteinExistence type="predicted"/>
<accession>A0A0V1A167</accession>
<organism evidence="1 2">
    <name type="scientific">Trichinella patagoniensis</name>
    <dbReference type="NCBI Taxonomy" id="990121"/>
    <lineage>
        <taxon>Eukaryota</taxon>
        <taxon>Metazoa</taxon>
        <taxon>Ecdysozoa</taxon>
        <taxon>Nematoda</taxon>
        <taxon>Enoplea</taxon>
        <taxon>Dorylaimia</taxon>
        <taxon>Trichinellida</taxon>
        <taxon>Trichinellidae</taxon>
        <taxon>Trichinella</taxon>
    </lineage>
</organism>
<dbReference type="AlphaFoldDB" id="A0A0V1A167"/>
<dbReference type="Proteomes" id="UP000054783">
    <property type="component" value="Unassembled WGS sequence"/>
</dbReference>